<evidence type="ECO:0000313" key="3">
    <source>
        <dbReference type="EMBL" id="VEL42147.1"/>
    </source>
</evidence>
<reference evidence="3" key="1">
    <citation type="submission" date="2018-11" db="EMBL/GenBank/DDBJ databases">
        <authorList>
            <consortium name="Pathogen Informatics"/>
        </authorList>
    </citation>
    <scope>NUCLEOTIDE SEQUENCE</scope>
</reference>
<evidence type="ECO:0000313" key="4">
    <source>
        <dbReference type="Proteomes" id="UP000784294"/>
    </source>
</evidence>
<evidence type="ECO:0000256" key="1">
    <source>
        <dbReference type="SAM" id="MobiDB-lite"/>
    </source>
</evidence>
<comment type="caution">
    <text evidence="3">The sequence shown here is derived from an EMBL/GenBank/DDBJ whole genome shotgun (WGS) entry which is preliminary data.</text>
</comment>
<feature type="compositionally biased region" description="Acidic residues" evidence="1">
    <location>
        <begin position="267"/>
        <end position="287"/>
    </location>
</feature>
<keyword evidence="2" id="KW-0732">Signal</keyword>
<name>A0A3S5B789_9PLAT</name>
<feature type="signal peptide" evidence="2">
    <location>
        <begin position="1"/>
        <end position="33"/>
    </location>
</feature>
<organism evidence="3 4">
    <name type="scientific">Protopolystoma xenopodis</name>
    <dbReference type="NCBI Taxonomy" id="117903"/>
    <lineage>
        <taxon>Eukaryota</taxon>
        <taxon>Metazoa</taxon>
        <taxon>Spiralia</taxon>
        <taxon>Lophotrochozoa</taxon>
        <taxon>Platyhelminthes</taxon>
        <taxon>Monogenea</taxon>
        <taxon>Polyopisthocotylea</taxon>
        <taxon>Polystomatidea</taxon>
        <taxon>Polystomatidae</taxon>
        <taxon>Protopolystoma</taxon>
    </lineage>
</organism>
<accession>A0A3S5B789</accession>
<dbReference type="AlphaFoldDB" id="A0A3S5B789"/>
<feature type="chain" id="PRO_5018563256" evidence="2">
    <location>
        <begin position="34"/>
        <end position="404"/>
    </location>
</feature>
<feature type="non-terminal residue" evidence="3">
    <location>
        <position position="404"/>
    </location>
</feature>
<dbReference type="EMBL" id="CAAALY010272812">
    <property type="protein sequence ID" value="VEL42147.1"/>
    <property type="molecule type" value="Genomic_DNA"/>
</dbReference>
<evidence type="ECO:0000256" key="2">
    <source>
        <dbReference type="SAM" id="SignalP"/>
    </source>
</evidence>
<sequence>MLKSSHLLGNPFTILLLLLLLGLLFSSLDNTQADVNTRTGPPANRGRRVRNSDMATVARQDRDEYCLQLSNQRAVCHVACLQAAVSHLYNQSDLRQLTVYARRKNCGSQATMTPDLMTSRWPDLEVFQFFGHVCPFTRLPADNQLTDVNRTTEGTSRRGHALTRLVLNSYVIPEGKYHGLLAGSIHLDRLERPTPTVRQQLSWLRSLSVRGLCCSRLWPRVSLPQLTYLALDCPQPGRLRLRGDWGKQGSAKSGKRIPQIPAREEEAGYDSEENEEEEEEGDEEEDELKVNKGKFDIRLAAMIQHYWKLWITPRLERVDALDMDGSISLVNLPRLQTLYATTYQFKLMNQLDRESRRQRRLVNLPSLHELKLEETDLALGLDISETPQLTASGCGVNATRINYL</sequence>
<dbReference type="Proteomes" id="UP000784294">
    <property type="component" value="Unassembled WGS sequence"/>
</dbReference>
<keyword evidence="4" id="KW-1185">Reference proteome</keyword>
<proteinExistence type="predicted"/>
<gene>
    <name evidence="3" type="ORF">PXEA_LOCUS35587</name>
</gene>
<protein>
    <submittedName>
        <fullName evidence="3">Uncharacterized protein</fullName>
    </submittedName>
</protein>
<feature type="region of interest" description="Disordered" evidence="1">
    <location>
        <begin position="243"/>
        <end position="288"/>
    </location>
</feature>